<dbReference type="InterPro" id="IPR056884">
    <property type="entry name" value="NPHP3-like_N"/>
</dbReference>
<dbReference type="PANTHER" id="PTHR10039">
    <property type="entry name" value="AMELOGENIN"/>
    <property type="match status" value="1"/>
</dbReference>
<evidence type="ECO:0000259" key="3">
    <source>
        <dbReference type="Pfam" id="PF24883"/>
    </source>
</evidence>
<evidence type="ECO:0000256" key="1">
    <source>
        <dbReference type="ARBA" id="ARBA00022737"/>
    </source>
</evidence>
<sequence>MAEAVGVAAAAAQFAELAFKIVKAGRDIYDQLQNAPEQISKSLGQIDMLRNIVSDIENCPELQTKEVERILEGCMSKGQELHDALSKIHFSLDDPLSQRTWKAVIGKTRETELRNLFEELEHNKSTLIARITVSFGADSSNQLRKILSGMQELNMSNSAETDENKCLRSLFVTDPAQDRDDMIDAKGEICAGTCEWIISTQEFKEWDQQPPHLLWISAPPGMGKTYMSIYLSRHFERLAEQTDTKVLFFFCDNKVASRNTAANILRGLLYQLIMHQRDLIHIMLPQWKIQSSDLFQGNSLNTLWKFFEEMINKVRAKTVYCIIDALDECEANSLSSLLRKFEMLSKSPETSTAKMKLVCLSRRYPENIPAALSSFFRLKLDVIPARKKDTRRFTSQRVNELAQKQLDSRLQAHVEKTLQEKSEGTFLWISFMAQDLESTSIEEIEASLQLLPQGLDAVYERILSHIKPDKIQIVSKMIDWIRVAARPLRVPELCEAIGLRPTDLLSREQVCISLIRSCGHLLQVTRNAKTIWYNEGTLSSSISNATADSKHDVLNYWPLEVTFLHQSAKDYFTKSSKVTRLKYEFGFTNQLHETISDQLITYIFDHETNVRLWRGQNVVIESPLCVYARRFWSFHFKELDDISRLINQNERLFGKRSNIRNHLAIYWYESGQNPIPLLHMACILGLNNLTKWCLERRRIRNQVGLMSDLTKRWCGCAPLSLAYNYKREDIAKLLLDAGADPLALDDYSASTPFESALFNCGQDAWHHLAATKRGKKWLDPCNQPLYTLSKLAEGGVADACRFLVEEHGWDVNRGNPLVGSLRGGRVKLARTFADKWHACIGDHYELLKAVCQIQDNHDFQEAINLLVDDWSVDINATNYQGCTILCEIFQSPLWRAGSDSIVSRMDMAIRAGADAGKPNSNGQIPLHCAAQSDHFSAFHLSSEAIKVVSHNGQSHINVVCGAGRTILHHFISRIVSFGRLKVWHRADFKLFLKNAPASLVWLLDFGLDRYIKDTLGNSALDLLRRDRASGLSVNIA</sequence>
<evidence type="ECO:0000313" key="5">
    <source>
        <dbReference type="Proteomes" id="UP000717696"/>
    </source>
</evidence>
<comment type="caution">
    <text evidence="4">The sequence shown here is derived from an EMBL/GenBank/DDBJ whole genome shotgun (WGS) entry which is preliminary data.</text>
</comment>
<dbReference type="Gene3D" id="1.25.40.20">
    <property type="entry name" value="Ankyrin repeat-containing domain"/>
    <property type="match status" value="2"/>
</dbReference>
<name>A0A9P9EII5_9HYPO</name>
<accession>A0A9P9EII5</accession>
<evidence type="ECO:0000313" key="4">
    <source>
        <dbReference type="EMBL" id="KAH7137336.1"/>
    </source>
</evidence>
<protein>
    <recommendedName>
        <fullName evidence="3">Nephrocystin 3-like N-terminal domain-containing protein</fullName>
    </recommendedName>
</protein>
<keyword evidence="2" id="KW-0040">ANK repeat</keyword>
<dbReference type="EMBL" id="JAGMUU010000015">
    <property type="protein sequence ID" value="KAH7137336.1"/>
    <property type="molecule type" value="Genomic_DNA"/>
</dbReference>
<gene>
    <name evidence="4" type="ORF">B0J13DRAFT_77389</name>
</gene>
<proteinExistence type="predicted"/>
<evidence type="ECO:0000256" key="2">
    <source>
        <dbReference type="PROSITE-ProRule" id="PRU00023"/>
    </source>
</evidence>
<dbReference type="PANTHER" id="PTHR10039:SF5">
    <property type="entry name" value="NACHT DOMAIN-CONTAINING PROTEIN"/>
    <property type="match status" value="1"/>
</dbReference>
<feature type="domain" description="Nephrocystin 3-like N-terminal" evidence="3">
    <location>
        <begin position="192"/>
        <end position="362"/>
    </location>
</feature>
<reference evidence="4" key="1">
    <citation type="journal article" date="2021" name="Nat. Commun.">
        <title>Genetic determinants of endophytism in the Arabidopsis root mycobiome.</title>
        <authorList>
            <person name="Mesny F."/>
            <person name="Miyauchi S."/>
            <person name="Thiergart T."/>
            <person name="Pickel B."/>
            <person name="Atanasova L."/>
            <person name="Karlsson M."/>
            <person name="Huettel B."/>
            <person name="Barry K.W."/>
            <person name="Haridas S."/>
            <person name="Chen C."/>
            <person name="Bauer D."/>
            <person name="Andreopoulos W."/>
            <person name="Pangilinan J."/>
            <person name="LaButti K."/>
            <person name="Riley R."/>
            <person name="Lipzen A."/>
            <person name="Clum A."/>
            <person name="Drula E."/>
            <person name="Henrissat B."/>
            <person name="Kohler A."/>
            <person name="Grigoriev I.V."/>
            <person name="Martin F.M."/>
            <person name="Hacquard S."/>
        </authorList>
    </citation>
    <scope>NUCLEOTIDE SEQUENCE</scope>
    <source>
        <strain evidence="4">MPI-CAGE-AT-0021</strain>
    </source>
</reference>
<dbReference type="SUPFAM" id="SSF48403">
    <property type="entry name" value="Ankyrin repeat"/>
    <property type="match status" value="1"/>
</dbReference>
<dbReference type="OrthoDB" id="20872at2759"/>
<dbReference type="Gene3D" id="3.40.50.300">
    <property type="entry name" value="P-loop containing nucleotide triphosphate hydrolases"/>
    <property type="match status" value="1"/>
</dbReference>
<dbReference type="Pfam" id="PF00023">
    <property type="entry name" value="Ank"/>
    <property type="match status" value="1"/>
</dbReference>
<organism evidence="4 5">
    <name type="scientific">Dactylonectria estremocensis</name>
    <dbReference type="NCBI Taxonomy" id="1079267"/>
    <lineage>
        <taxon>Eukaryota</taxon>
        <taxon>Fungi</taxon>
        <taxon>Dikarya</taxon>
        <taxon>Ascomycota</taxon>
        <taxon>Pezizomycotina</taxon>
        <taxon>Sordariomycetes</taxon>
        <taxon>Hypocreomycetidae</taxon>
        <taxon>Hypocreales</taxon>
        <taxon>Nectriaceae</taxon>
        <taxon>Dactylonectria</taxon>
    </lineage>
</organism>
<dbReference type="SUPFAM" id="SSF52540">
    <property type="entry name" value="P-loop containing nucleoside triphosphate hydrolases"/>
    <property type="match status" value="1"/>
</dbReference>
<keyword evidence="5" id="KW-1185">Reference proteome</keyword>
<feature type="repeat" description="ANK" evidence="2">
    <location>
        <begin position="714"/>
        <end position="746"/>
    </location>
</feature>
<dbReference type="InterPro" id="IPR036770">
    <property type="entry name" value="Ankyrin_rpt-contain_sf"/>
</dbReference>
<keyword evidence="1" id="KW-0677">Repeat</keyword>
<dbReference type="PROSITE" id="PS50088">
    <property type="entry name" value="ANK_REPEAT"/>
    <property type="match status" value="1"/>
</dbReference>
<dbReference type="InterPro" id="IPR027417">
    <property type="entry name" value="P-loop_NTPase"/>
</dbReference>
<dbReference type="Proteomes" id="UP000717696">
    <property type="component" value="Unassembled WGS sequence"/>
</dbReference>
<dbReference type="Pfam" id="PF24883">
    <property type="entry name" value="NPHP3_N"/>
    <property type="match status" value="1"/>
</dbReference>
<dbReference type="InterPro" id="IPR002110">
    <property type="entry name" value="Ankyrin_rpt"/>
</dbReference>
<dbReference type="SMART" id="SM00248">
    <property type="entry name" value="ANK"/>
    <property type="match status" value="2"/>
</dbReference>
<dbReference type="AlphaFoldDB" id="A0A9P9EII5"/>